<keyword evidence="1" id="KW-0732">Signal</keyword>
<sequence length="106" mass="10424">MINRFFLVAPIALAVSAAFVGAAAGPAAAATNDYCATAPAQLRTLNATAPAAVQGKVSYNINAGVQLCEAGADFEAKKNFSKASKLLGTDLAALGTAPAGAQAAAQ</sequence>
<keyword evidence="3" id="KW-1185">Reference proteome</keyword>
<feature type="signal peptide" evidence="1">
    <location>
        <begin position="1"/>
        <end position="29"/>
    </location>
</feature>
<protein>
    <submittedName>
        <fullName evidence="2">Uncharacterized protein</fullName>
    </submittedName>
</protein>
<proteinExistence type="predicted"/>
<gene>
    <name evidence="2" type="ORF">EUV02_05180</name>
</gene>
<dbReference type="Proteomes" id="UP000297737">
    <property type="component" value="Unassembled WGS sequence"/>
</dbReference>
<dbReference type="RefSeq" id="WP_135245109.1">
    <property type="nucleotide sequence ID" value="NZ_SIHO01000001.1"/>
</dbReference>
<comment type="caution">
    <text evidence="2">The sequence shown here is derived from an EMBL/GenBank/DDBJ whole genome shotgun (WGS) entry which is preliminary data.</text>
</comment>
<accession>A0A4Y9ERY3</accession>
<dbReference type="EMBL" id="SIHO01000001">
    <property type="protein sequence ID" value="TFU06386.1"/>
    <property type="molecule type" value="Genomic_DNA"/>
</dbReference>
<reference evidence="2 3" key="1">
    <citation type="submission" date="2019-02" db="EMBL/GenBank/DDBJ databases">
        <title>Polymorphobacter sp. isolated from the lake at the Tibet of China.</title>
        <authorList>
            <person name="Li A."/>
        </authorList>
    </citation>
    <scope>NUCLEOTIDE SEQUENCE [LARGE SCALE GENOMIC DNA]</scope>
    <source>
        <strain evidence="2 3">DJ1R-1</strain>
    </source>
</reference>
<dbReference type="AlphaFoldDB" id="A0A4Y9ERY3"/>
<organism evidence="2 3">
    <name type="scientific">Glacieibacterium arshaanense</name>
    <dbReference type="NCBI Taxonomy" id="2511025"/>
    <lineage>
        <taxon>Bacteria</taxon>
        <taxon>Pseudomonadati</taxon>
        <taxon>Pseudomonadota</taxon>
        <taxon>Alphaproteobacteria</taxon>
        <taxon>Sphingomonadales</taxon>
        <taxon>Sphingosinicellaceae</taxon>
        <taxon>Glacieibacterium</taxon>
    </lineage>
</organism>
<name>A0A4Y9ERY3_9SPHN</name>
<feature type="chain" id="PRO_5021381338" evidence="1">
    <location>
        <begin position="30"/>
        <end position="106"/>
    </location>
</feature>
<evidence type="ECO:0000313" key="3">
    <source>
        <dbReference type="Proteomes" id="UP000297737"/>
    </source>
</evidence>
<evidence type="ECO:0000313" key="2">
    <source>
        <dbReference type="EMBL" id="TFU06386.1"/>
    </source>
</evidence>
<evidence type="ECO:0000256" key="1">
    <source>
        <dbReference type="SAM" id="SignalP"/>
    </source>
</evidence>